<feature type="chain" id="PRO_5037171749" evidence="1">
    <location>
        <begin position="20"/>
        <end position="296"/>
    </location>
</feature>
<name>A0A976QX21_THEOR</name>
<protein>
    <submittedName>
        <fullName evidence="2">Uncharacterized protein</fullName>
    </submittedName>
</protein>
<dbReference type="AlphaFoldDB" id="A0A976QX21"/>
<proteinExistence type="predicted"/>
<keyword evidence="1" id="KW-0732">Signal</keyword>
<sequence>MNLCISILFFTILSLQNESNFVNCNGFTIIDSRNTHHLANPKPGLVTVDIKNCYTNYEVICDYNQSDDITVFTPNQGYLIDKVTKRGAVLWDAKNYGNVYGSKVFVGAGEEGNKVFRVYFPQPLQPEHLEPPKRLEPETGKPRLVTLDIRNKKSTQEVKYKYDEKHSTHIFTPNKGYLIHDVMRKGKLMWVCENGVYPEKVLIFPDKKGELILRFKFPKVDDTPEEPFETDHRLIDLDLDNTRPNPMYSITYTGFDGEYGIIYEAKSVYKFKSIIDGTKMVWCAMGKDDCAYKNRD</sequence>
<accession>A0A976QX21</accession>
<evidence type="ECO:0000313" key="2">
    <source>
        <dbReference type="EMBL" id="UKK01518.2"/>
    </source>
</evidence>
<evidence type="ECO:0000313" key="3">
    <source>
        <dbReference type="Proteomes" id="UP000244811"/>
    </source>
</evidence>
<evidence type="ECO:0000256" key="1">
    <source>
        <dbReference type="SAM" id="SignalP"/>
    </source>
</evidence>
<feature type="signal peptide" evidence="1">
    <location>
        <begin position="1"/>
        <end position="19"/>
    </location>
</feature>
<gene>
    <name evidence="2" type="ORF">MACK_002334</name>
</gene>
<dbReference type="InterPro" id="IPR007480">
    <property type="entry name" value="DUF529"/>
</dbReference>
<dbReference type="EMBL" id="CP056070">
    <property type="protein sequence ID" value="UKK01518.2"/>
    <property type="molecule type" value="Genomic_DNA"/>
</dbReference>
<dbReference type="Pfam" id="PF04385">
    <property type="entry name" value="FAINT"/>
    <property type="match status" value="1"/>
</dbReference>
<reference evidence="2" key="1">
    <citation type="submission" date="2022-07" db="EMBL/GenBank/DDBJ databases">
        <title>Evaluation of T. orientalis genome assembly methods using nanopore sequencing and analysis of variation between genomes.</title>
        <authorList>
            <person name="Yam J."/>
            <person name="Micallef M.L."/>
            <person name="Liu M."/>
            <person name="Djordjevic S.P."/>
            <person name="Bogema D.R."/>
            <person name="Jenkins C."/>
        </authorList>
    </citation>
    <scope>NUCLEOTIDE SEQUENCE</scope>
    <source>
        <strain evidence="2">Goon Nure</strain>
    </source>
</reference>
<organism evidence="2 3">
    <name type="scientific">Theileria orientalis</name>
    <dbReference type="NCBI Taxonomy" id="68886"/>
    <lineage>
        <taxon>Eukaryota</taxon>
        <taxon>Sar</taxon>
        <taxon>Alveolata</taxon>
        <taxon>Apicomplexa</taxon>
        <taxon>Aconoidasida</taxon>
        <taxon>Piroplasmida</taxon>
        <taxon>Theileriidae</taxon>
        <taxon>Theileria</taxon>
    </lineage>
</organism>
<dbReference type="Proteomes" id="UP000244811">
    <property type="component" value="Chromosome 3"/>
</dbReference>